<dbReference type="InterPro" id="IPR002048">
    <property type="entry name" value="EF_hand_dom"/>
</dbReference>
<sequence>MGSRTSIPLNDEELSSLCEETKFSHSQLRDLYGRFLELSKDGEFIKRSDMIRLSDLKSNPLGSRIVDAFFKDSCSDDESMDFTQFAKAAAVFKPQRKHTSESALNSADSKLRFIFNIYDLDGDEIISQDEMLSLLKMMVGTSVDAEKLSQIADRAVLDGDDDKDGVIGFEDFKKAVSHIDASKLISIRVLD</sequence>
<evidence type="ECO:0000256" key="13">
    <source>
        <dbReference type="ARBA" id="ARBA00023136"/>
    </source>
</evidence>
<dbReference type="Proteomes" id="UP000230750">
    <property type="component" value="Unassembled WGS sequence"/>
</dbReference>
<dbReference type="SMART" id="SM00054">
    <property type="entry name" value="EFh"/>
    <property type="match status" value="2"/>
</dbReference>
<evidence type="ECO:0000256" key="1">
    <source>
        <dbReference type="ARBA" id="ARBA00004123"/>
    </source>
</evidence>
<keyword evidence="12" id="KW-0653">Protein transport</keyword>
<evidence type="ECO:0000256" key="8">
    <source>
        <dbReference type="ARBA" id="ARBA00022707"/>
    </source>
</evidence>
<dbReference type="GO" id="GO:0005634">
    <property type="term" value="C:nucleus"/>
    <property type="evidence" value="ECO:0007669"/>
    <property type="project" value="UniProtKB-SubCell"/>
</dbReference>
<feature type="domain" description="EF-hand" evidence="17">
    <location>
        <begin position="106"/>
        <end position="141"/>
    </location>
</feature>
<keyword evidence="6" id="KW-0963">Cytoplasm</keyword>
<comment type="caution">
    <text evidence="18">The sequence shown here is derived from an EMBL/GenBank/DDBJ whole genome shotgun (WGS) entry which is preliminary data.</text>
</comment>
<dbReference type="InterPro" id="IPR011992">
    <property type="entry name" value="EF-hand-dom_pair"/>
</dbReference>
<dbReference type="Pfam" id="PF13499">
    <property type="entry name" value="EF-hand_7"/>
    <property type="match status" value="1"/>
</dbReference>
<dbReference type="GO" id="GO:0005737">
    <property type="term" value="C:cytoplasm"/>
    <property type="evidence" value="ECO:0007669"/>
    <property type="project" value="UniProtKB-SubCell"/>
</dbReference>
<dbReference type="STRING" id="307972.A0A2G8LKY7"/>
<evidence type="ECO:0000256" key="11">
    <source>
        <dbReference type="ARBA" id="ARBA00022837"/>
    </source>
</evidence>
<evidence type="ECO:0000313" key="19">
    <source>
        <dbReference type="Proteomes" id="UP000230750"/>
    </source>
</evidence>
<dbReference type="CDD" id="cd00051">
    <property type="entry name" value="EFh"/>
    <property type="match status" value="1"/>
</dbReference>
<keyword evidence="11" id="KW-0106">Calcium</keyword>
<dbReference type="GO" id="GO:0005886">
    <property type="term" value="C:plasma membrane"/>
    <property type="evidence" value="ECO:0007669"/>
    <property type="project" value="UniProtKB-SubCell"/>
</dbReference>
<dbReference type="PROSITE" id="PS00018">
    <property type="entry name" value="EF_HAND_1"/>
    <property type="match status" value="1"/>
</dbReference>
<keyword evidence="4" id="KW-0813">Transport</keyword>
<dbReference type="SUPFAM" id="SSF47473">
    <property type="entry name" value="EF-hand"/>
    <property type="match status" value="1"/>
</dbReference>
<evidence type="ECO:0000256" key="2">
    <source>
        <dbReference type="ARBA" id="ARBA00004236"/>
    </source>
</evidence>
<evidence type="ECO:0000256" key="16">
    <source>
        <dbReference type="ARBA" id="ARBA00038164"/>
    </source>
</evidence>
<dbReference type="PROSITE" id="PS50222">
    <property type="entry name" value="EF_HAND_2"/>
    <property type="match status" value="2"/>
</dbReference>
<keyword evidence="13" id="KW-0472">Membrane</keyword>
<dbReference type="InterPro" id="IPR051875">
    <property type="entry name" value="Calcineurin_B_homologous"/>
</dbReference>
<evidence type="ECO:0000256" key="12">
    <source>
        <dbReference type="ARBA" id="ARBA00022927"/>
    </source>
</evidence>
<organism evidence="18 19">
    <name type="scientific">Stichopus japonicus</name>
    <name type="common">Sea cucumber</name>
    <dbReference type="NCBI Taxonomy" id="307972"/>
    <lineage>
        <taxon>Eukaryota</taxon>
        <taxon>Metazoa</taxon>
        <taxon>Echinodermata</taxon>
        <taxon>Eleutherozoa</taxon>
        <taxon>Echinozoa</taxon>
        <taxon>Holothuroidea</taxon>
        <taxon>Aspidochirotacea</taxon>
        <taxon>Aspidochirotida</taxon>
        <taxon>Stichopodidae</taxon>
        <taxon>Apostichopus</taxon>
    </lineage>
</organism>
<keyword evidence="14" id="KW-0539">Nucleus</keyword>
<proteinExistence type="inferred from homology"/>
<accession>A0A2G8LKY7</accession>
<evidence type="ECO:0000256" key="3">
    <source>
        <dbReference type="ARBA" id="ARBA00004496"/>
    </source>
</evidence>
<evidence type="ECO:0000259" key="17">
    <source>
        <dbReference type="PROSITE" id="PS50222"/>
    </source>
</evidence>
<reference evidence="18 19" key="1">
    <citation type="journal article" date="2017" name="PLoS Biol.">
        <title>The sea cucumber genome provides insights into morphological evolution and visceral regeneration.</title>
        <authorList>
            <person name="Zhang X."/>
            <person name="Sun L."/>
            <person name="Yuan J."/>
            <person name="Sun Y."/>
            <person name="Gao Y."/>
            <person name="Zhang L."/>
            <person name="Li S."/>
            <person name="Dai H."/>
            <person name="Hamel J.F."/>
            <person name="Liu C."/>
            <person name="Yu Y."/>
            <person name="Liu S."/>
            <person name="Lin W."/>
            <person name="Guo K."/>
            <person name="Jin S."/>
            <person name="Xu P."/>
            <person name="Storey K.B."/>
            <person name="Huan P."/>
            <person name="Zhang T."/>
            <person name="Zhou Y."/>
            <person name="Zhang J."/>
            <person name="Lin C."/>
            <person name="Li X."/>
            <person name="Xing L."/>
            <person name="Huo D."/>
            <person name="Sun M."/>
            <person name="Wang L."/>
            <person name="Mercier A."/>
            <person name="Li F."/>
            <person name="Yang H."/>
            <person name="Xiang J."/>
        </authorList>
    </citation>
    <scope>NUCLEOTIDE SEQUENCE [LARGE SCALE GENOMIC DNA]</scope>
    <source>
        <strain evidence="18">Shaxun</strain>
        <tissue evidence="18">Muscle</tissue>
    </source>
</reference>
<keyword evidence="10" id="KW-0677">Repeat</keyword>
<name>A0A2G8LKY7_STIJA</name>
<dbReference type="AlphaFoldDB" id="A0A2G8LKY7"/>
<keyword evidence="8" id="KW-0519">Myristate</keyword>
<keyword evidence="5" id="KW-1003">Cell membrane</keyword>
<keyword evidence="19" id="KW-1185">Reference proteome</keyword>
<evidence type="ECO:0000256" key="9">
    <source>
        <dbReference type="ARBA" id="ARBA00022723"/>
    </source>
</evidence>
<dbReference type="GO" id="GO:0005509">
    <property type="term" value="F:calcium ion binding"/>
    <property type="evidence" value="ECO:0007669"/>
    <property type="project" value="InterPro"/>
</dbReference>
<comment type="subcellular location">
    <subcellularLocation>
        <location evidence="2">Cell membrane</location>
    </subcellularLocation>
    <subcellularLocation>
        <location evidence="3">Cytoplasm</location>
    </subcellularLocation>
    <subcellularLocation>
        <location evidence="1">Nucleus</location>
    </subcellularLocation>
</comment>
<evidence type="ECO:0000313" key="18">
    <source>
        <dbReference type="EMBL" id="PIK60919.1"/>
    </source>
</evidence>
<comment type="similarity">
    <text evidence="16">Belongs to the calcineurin regulatory subunit family. CHP subfamily.</text>
</comment>
<dbReference type="OrthoDB" id="191686at2759"/>
<dbReference type="InterPro" id="IPR018247">
    <property type="entry name" value="EF_Hand_1_Ca_BS"/>
</dbReference>
<keyword evidence="9" id="KW-0479">Metal-binding</keyword>
<keyword evidence="7" id="KW-0597">Phosphoprotein</keyword>
<dbReference type="Gene3D" id="1.10.238.10">
    <property type="entry name" value="EF-hand"/>
    <property type="match status" value="1"/>
</dbReference>
<evidence type="ECO:0000256" key="10">
    <source>
        <dbReference type="ARBA" id="ARBA00022737"/>
    </source>
</evidence>
<evidence type="ECO:0000256" key="6">
    <source>
        <dbReference type="ARBA" id="ARBA00022490"/>
    </source>
</evidence>
<evidence type="ECO:0000256" key="4">
    <source>
        <dbReference type="ARBA" id="ARBA00022448"/>
    </source>
</evidence>
<feature type="domain" description="EF-hand" evidence="17">
    <location>
        <begin position="147"/>
        <end position="182"/>
    </location>
</feature>
<dbReference type="EMBL" id="MRZV01000044">
    <property type="protein sequence ID" value="PIK60919.1"/>
    <property type="molecule type" value="Genomic_DNA"/>
</dbReference>
<evidence type="ECO:0000256" key="7">
    <source>
        <dbReference type="ARBA" id="ARBA00022553"/>
    </source>
</evidence>
<dbReference type="GO" id="GO:0015031">
    <property type="term" value="P:protein transport"/>
    <property type="evidence" value="ECO:0007669"/>
    <property type="project" value="UniProtKB-KW"/>
</dbReference>
<evidence type="ECO:0000256" key="5">
    <source>
        <dbReference type="ARBA" id="ARBA00022475"/>
    </source>
</evidence>
<keyword evidence="15" id="KW-0449">Lipoprotein</keyword>
<gene>
    <name evidence="18" type="ORF">BSL78_02093</name>
</gene>
<protein>
    <submittedName>
        <fullName evidence="18">Putative calcineurin B-likeous protein 1-like</fullName>
    </submittedName>
</protein>
<dbReference type="PANTHER" id="PTHR46002">
    <property type="entry name" value="EG:114D9.1 PROTEIN-RELATED"/>
    <property type="match status" value="1"/>
</dbReference>
<evidence type="ECO:0000256" key="15">
    <source>
        <dbReference type="ARBA" id="ARBA00023288"/>
    </source>
</evidence>
<evidence type="ECO:0000256" key="14">
    <source>
        <dbReference type="ARBA" id="ARBA00023242"/>
    </source>
</evidence>